<dbReference type="HOGENOM" id="CLU_037404_0_1_11"/>
<keyword evidence="15" id="KW-1185">Reference proteome</keyword>
<dbReference type="GO" id="GO:0051991">
    <property type="term" value="F:UDP-N-acetyl-D-glucosamine:N-acetylmuramoyl-L-alanyl-D-glutamyl-meso-2,6-diaminopimelyl-D-alanyl-D-alanine-diphosphoundecaprenol 4-beta-N-acetylglucosaminlytransferase activity"/>
    <property type="evidence" value="ECO:0007669"/>
    <property type="project" value="RHEA"/>
</dbReference>
<keyword evidence="7 10" id="KW-0472">Membrane</keyword>
<organism evidence="14 15">
    <name type="scientific">Candidatus Neomicrothrix parvicella RN1</name>
    <dbReference type="NCBI Taxonomy" id="1229780"/>
    <lineage>
        <taxon>Bacteria</taxon>
        <taxon>Bacillati</taxon>
        <taxon>Actinomycetota</taxon>
        <taxon>Acidimicrobiia</taxon>
        <taxon>Acidimicrobiales</taxon>
        <taxon>Microthrixaceae</taxon>
        <taxon>Candidatus Neomicrothrix</taxon>
    </lineage>
</organism>
<dbReference type="InterPro" id="IPR007235">
    <property type="entry name" value="Glyco_trans_28_C"/>
</dbReference>
<dbReference type="PANTHER" id="PTHR21015:SF22">
    <property type="entry name" value="GLYCOSYLTRANSFERASE"/>
    <property type="match status" value="1"/>
</dbReference>
<evidence type="ECO:0000256" key="3">
    <source>
        <dbReference type="ARBA" id="ARBA00022676"/>
    </source>
</evidence>
<dbReference type="eggNOG" id="COG0707">
    <property type="taxonomic scope" value="Bacteria"/>
</dbReference>
<sequence>MGVSGTDDHEAKRPAERPTFVIAGGGTAGHLIPGLVVADELVRRGHRRSTVLFVGAERGPEATLVPERGFPVRLLPGRGIQRSLTAENLAAGWGLARAAGQALRLLRRERPQAVLALGGFASVACAASAALLGIPLVVADQNALAGSANRLVARFATSCAAAFEGVDLPRAVLTGNPVRPEIIAAASLSKAEARARLGLPADRTVLAVFSGSLGSQRINTAVVGALGRLAGRGDLAIYHVFGRRDWALRDQPRFRPPPLPADGLSYRAVEYSDEIGDLLAAADLGLTRAGGSTVAELAIVGLPSILVPLPIATRDHQRANAAGLVEAGGAALVTDSDLSSDRLLAELLPLIDEPERLLPMAAAARSQGHPDAAARVADLLEAAAKGRT</sequence>
<comment type="caution">
    <text evidence="10">Lacks conserved residue(s) required for the propagation of feature annotation.</text>
</comment>
<dbReference type="GO" id="GO:0008360">
    <property type="term" value="P:regulation of cell shape"/>
    <property type="evidence" value="ECO:0007669"/>
    <property type="project" value="UniProtKB-KW"/>
</dbReference>
<keyword evidence="3 10" id="KW-0328">Glycosyltransferase</keyword>
<evidence type="ECO:0000259" key="12">
    <source>
        <dbReference type="Pfam" id="PF03033"/>
    </source>
</evidence>
<dbReference type="EC" id="2.4.1.227" evidence="10"/>
<dbReference type="GO" id="GO:0050511">
    <property type="term" value="F:undecaprenyldiphospho-muramoylpentapeptide beta-N-acetylglucosaminyltransferase activity"/>
    <property type="evidence" value="ECO:0007669"/>
    <property type="project" value="UniProtKB-UniRule"/>
</dbReference>
<keyword evidence="11" id="KW-0812">Transmembrane</keyword>
<dbReference type="OrthoDB" id="9808936at2"/>
<dbReference type="SUPFAM" id="SSF53756">
    <property type="entry name" value="UDP-Glycosyltransferase/glycogen phosphorylase"/>
    <property type="match status" value="1"/>
</dbReference>
<dbReference type="Pfam" id="PF04101">
    <property type="entry name" value="Glyco_tran_28_C"/>
    <property type="match status" value="1"/>
</dbReference>
<dbReference type="GO" id="GO:0071555">
    <property type="term" value="P:cell wall organization"/>
    <property type="evidence" value="ECO:0007669"/>
    <property type="project" value="UniProtKB-KW"/>
</dbReference>
<feature type="binding site" evidence="10">
    <location>
        <position position="142"/>
    </location>
    <ligand>
        <name>UDP-N-acetyl-alpha-D-glucosamine</name>
        <dbReference type="ChEBI" id="CHEBI:57705"/>
    </ligand>
</feature>
<evidence type="ECO:0000256" key="10">
    <source>
        <dbReference type="HAMAP-Rule" id="MF_00033"/>
    </source>
</evidence>
<feature type="binding site" evidence="10">
    <location>
        <position position="212"/>
    </location>
    <ligand>
        <name>UDP-N-acetyl-alpha-D-glucosamine</name>
        <dbReference type="ChEBI" id="CHEBI:57705"/>
    </ligand>
</feature>
<keyword evidence="8 10" id="KW-0131">Cell cycle</keyword>
<dbReference type="GO" id="GO:0005975">
    <property type="term" value="P:carbohydrate metabolic process"/>
    <property type="evidence" value="ECO:0007669"/>
    <property type="project" value="InterPro"/>
</dbReference>
<keyword evidence="9 10" id="KW-0961">Cell wall biogenesis/degradation</keyword>
<feature type="transmembrane region" description="Helical" evidence="11">
    <location>
        <begin position="113"/>
        <end position="138"/>
    </location>
</feature>
<feature type="domain" description="Glycosyl transferase family 28 C-terminal" evidence="13">
    <location>
        <begin position="206"/>
        <end position="375"/>
    </location>
</feature>
<evidence type="ECO:0000256" key="7">
    <source>
        <dbReference type="ARBA" id="ARBA00023136"/>
    </source>
</evidence>
<dbReference type="UniPathway" id="UPA00219"/>
<protein>
    <recommendedName>
        <fullName evidence="10">UDP-N-acetylglucosamine--N-acetylmuramyl-(pentapeptide) pyrophosphoryl-undecaprenol N-acetylglucosamine transferase</fullName>
        <ecNumber evidence="10">2.4.1.227</ecNumber>
    </recommendedName>
    <alternativeName>
        <fullName evidence="10">Undecaprenyl-PP-MurNAc-pentapeptide-UDPGlcNAc GlcNAc transferase</fullName>
    </alternativeName>
</protein>
<dbReference type="CDD" id="cd03785">
    <property type="entry name" value="GT28_MurG"/>
    <property type="match status" value="1"/>
</dbReference>
<evidence type="ECO:0000256" key="6">
    <source>
        <dbReference type="ARBA" id="ARBA00022984"/>
    </source>
</evidence>
<feature type="binding site" evidence="10">
    <location>
        <begin position="27"/>
        <end position="29"/>
    </location>
    <ligand>
        <name>UDP-N-acetyl-alpha-D-glucosamine</name>
        <dbReference type="ChEBI" id="CHEBI:57705"/>
    </ligand>
</feature>
<evidence type="ECO:0000256" key="9">
    <source>
        <dbReference type="ARBA" id="ARBA00023316"/>
    </source>
</evidence>
<keyword evidence="11" id="KW-1133">Transmembrane helix</keyword>
<evidence type="ECO:0000259" key="13">
    <source>
        <dbReference type="Pfam" id="PF04101"/>
    </source>
</evidence>
<keyword evidence="4 10" id="KW-0808">Transferase</keyword>
<evidence type="ECO:0000313" key="15">
    <source>
        <dbReference type="Proteomes" id="UP000018291"/>
    </source>
</evidence>
<reference evidence="14 15" key="1">
    <citation type="journal article" date="2013" name="ISME J.">
        <title>Metabolic model for the filamentous 'Candidatus Microthrix parvicella' based on genomic and metagenomic analyses.</title>
        <authorList>
            <person name="Jon McIlroy S."/>
            <person name="Kristiansen R."/>
            <person name="Albertsen M."/>
            <person name="Michael Karst S."/>
            <person name="Rossetti S."/>
            <person name="Lund Nielsen J."/>
            <person name="Tandoi V."/>
            <person name="James Seviour R."/>
            <person name="Nielsen P.H."/>
        </authorList>
    </citation>
    <scope>NUCLEOTIDE SEQUENCE [LARGE SCALE GENOMIC DNA]</scope>
    <source>
        <strain evidence="14 15">RN1</strain>
    </source>
</reference>
<comment type="function">
    <text evidence="10">Cell wall formation. Catalyzes the transfer of a GlcNAc subunit on undecaprenyl-pyrophosphoryl-MurNAc-pentapeptide (lipid intermediate I) to form undecaprenyl-pyrophosphoryl-MurNAc-(pentapeptide)GlcNAc (lipid intermediate II).</text>
</comment>
<comment type="subcellular location">
    <subcellularLocation>
        <location evidence="10">Cell membrane</location>
        <topology evidence="10">Peripheral membrane protein</topology>
        <orientation evidence="10">Cytoplasmic side</orientation>
    </subcellularLocation>
</comment>
<feature type="binding site" evidence="10">
    <location>
        <position position="179"/>
    </location>
    <ligand>
        <name>UDP-N-acetyl-alpha-D-glucosamine</name>
        <dbReference type="ChEBI" id="CHEBI:57705"/>
    </ligand>
</feature>
<gene>
    <name evidence="10" type="primary">murG</name>
    <name evidence="14" type="ORF">BN381_140009</name>
</gene>
<dbReference type="GO" id="GO:0009252">
    <property type="term" value="P:peptidoglycan biosynthetic process"/>
    <property type="evidence" value="ECO:0007669"/>
    <property type="project" value="UniProtKB-UniRule"/>
</dbReference>
<dbReference type="HAMAP" id="MF_00033">
    <property type="entry name" value="MurG"/>
    <property type="match status" value="1"/>
</dbReference>
<dbReference type="Gene3D" id="3.40.50.2000">
    <property type="entry name" value="Glycogen Phosphorylase B"/>
    <property type="match status" value="2"/>
</dbReference>
<comment type="catalytic activity">
    <reaction evidence="10">
        <text>di-trans,octa-cis-undecaprenyl diphospho-N-acetyl-alpha-D-muramoyl-L-alanyl-D-glutamyl-meso-2,6-diaminopimeloyl-D-alanyl-D-alanine + UDP-N-acetyl-alpha-D-glucosamine = di-trans,octa-cis-undecaprenyl diphospho-[N-acetyl-alpha-D-glucosaminyl-(1-&gt;4)]-N-acetyl-alpha-D-muramoyl-L-alanyl-D-glutamyl-meso-2,6-diaminopimeloyl-D-alanyl-D-alanine + UDP + H(+)</text>
        <dbReference type="Rhea" id="RHEA:31227"/>
        <dbReference type="ChEBI" id="CHEBI:15378"/>
        <dbReference type="ChEBI" id="CHEBI:57705"/>
        <dbReference type="ChEBI" id="CHEBI:58223"/>
        <dbReference type="ChEBI" id="CHEBI:61387"/>
        <dbReference type="ChEBI" id="CHEBI:61388"/>
        <dbReference type="EC" id="2.4.1.227"/>
    </reaction>
</comment>
<dbReference type="EMBL" id="CANL01000006">
    <property type="protein sequence ID" value="CCM62844.1"/>
    <property type="molecule type" value="Genomic_DNA"/>
</dbReference>
<dbReference type="STRING" id="1229780.BN381_140009"/>
<feature type="transmembrane region" description="Helical" evidence="11">
    <location>
        <begin position="20"/>
        <end position="38"/>
    </location>
</feature>
<evidence type="ECO:0000256" key="2">
    <source>
        <dbReference type="ARBA" id="ARBA00022618"/>
    </source>
</evidence>
<dbReference type="GO" id="GO:0005886">
    <property type="term" value="C:plasma membrane"/>
    <property type="evidence" value="ECO:0007669"/>
    <property type="project" value="UniProtKB-SubCell"/>
</dbReference>
<dbReference type="Proteomes" id="UP000018291">
    <property type="component" value="Unassembled WGS sequence"/>
</dbReference>
<accession>R4YX29</accession>
<comment type="pathway">
    <text evidence="10">Cell wall biogenesis; peptidoglycan biosynthesis.</text>
</comment>
<evidence type="ECO:0000256" key="4">
    <source>
        <dbReference type="ARBA" id="ARBA00022679"/>
    </source>
</evidence>
<evidence type="ECO:0000256" key="8">
    <source>
        <dbReference type="ARBA" id="ARBA00023306"/>
    </source>
</evidence>
<evidence type="ECO:0000256" key="5">
    <source>
        <dbReference type="ARBA" id="ARBA00022960"/>
    </source>
</evidence>
<feature type="binding site" evidence="10">
    <location>
        <position position="317"/>
    </location>
    <ligand>
        <name>UDP-N-acetyl-alpha-D-glucosamine</name>
        <dbReference type="ChEBI" id="CHEBI:57705"/>
    </ligand>
</feature>
<keyword evidence="6 10" id="KW-0573">Peptidoglycan synthesis</keyword>
<keyword evidence="1 10" id="KW-1003">Cell membrane</keyword>
<dbReference type="InterPro" id="IPR004276">
    <property type="entry name" value="GlycoTrans_28_N"/>
</dbReference>
<evidence type="ECO:0000256" key="11">
    <source>
        <dbReference type="SAM" id="Phobius"/>
    </source>
</evidence>
<dbReference type="Pfam" id="PF03033">
    <property type="entry name" value="Glyco_transf_28"/>
    <property type="match status" value="1"/>
</dbReference>
<dbReference type="PANTHER" id="PTHR21015">
    <property type="entry name" value="UDP-N-ACETYLGLUCOSAMINE--N-ACETYLMURAMYL-(PENTAPEPTIDE) PYROPHOSPHORYL-UNDECAPRENOL N-ACETYLGLUCOSAMINE TRANSFERASE 1"/>
    <property type="match status" value="1"/>
</dbReference>
<keyword evidence="2 10" id="KW-0132">Cell division</keyword>
<comment type="similarity">
    <text evidence="10">Belongs to the glycosyltransferase 28 family. MurG subfamily.</text>
</comment>
<feature type="domain" description="Glycosyltransferase family 28 N-terminal" evidence="12">
    <location>
        <begin position="20"/>
        <end position="159"/>
    </location>
</feature>
<dbReference type="AlphaFoldDB" id="R4YX29"/>
<evidence type="ECO:0000313" key="14">
    <source>
        <dbReference type="EMBL" id="CCM62844.1"/>
    </source>
</evidence>
<evidence type="ECO:0000256" key="1">
    <source>
        <dbReference type="ARBA" id="ARBA00022475"/>
    </source>
</evidence>
<dbReference type="InterPro" id="IPR006009">
    <property type="entry name" value="GlcNAc_MurG"/>
</dbReference>
<proteinExistence type="inferred from homology"/>
<name>R4YX29_9ACTN</name>
<keyword evidence="5 10" id="KW-0133">Cell shape</keyword>
<comment type="caution">
    <text evidence="14">The sequence shown here is derived from an EMBL/GenBank/DDBJ whole genome shotgun (WGS) entry which is preliminary data.</text>
</comment>
<dbReference type="GO" id="GO:0051301">
    <property type="term" value="P:cell division"/>
    <property type="evidence" value="ECO:0007669"/>
    <property type="project" value="UniProtKB-KW"/>
</dbReference>